<dbReference type="GO" id="GO:0008233">
    <property type="term" value="F:peptidase activity"/>
    <property type="evidence" value="ECO:0007669"/>
    <property type="project" value="UniProtKB-KW"/>
</dbReference>
<dbReference type="Proteomes" id="UP000240996">
    <property type="component" value="Unassembled WGS sequence"/>
</dbReference>
<dbReference type="PANTHER" id="PTHR33490:SF6">
    <property type="entry name" value="SLL1049 PROTEIN"/>
    <property type="match status" value="1"/>
</dbReference>
<dbReference type="SUPFAM" id="SSF54001">
    <property type="entry name" value="Cysteine proteinases"/>
    <property type="match status" value="1"/>
</dbReference>
<dbReference type="Pfam" id="PF01841">
    <property type="entry name" value="Transglut_core"/>
    <property type="match status" value="1"/>
</dbReference>
<keyword evidence="2" id="KW-0378">Hydrolase</keyword>
<keyword evidence="2" id="KW-0645">Protease</keyword>
<dbReference type="RefSeq" id="WP_107929994.1">
    <property type="nucleotide sequence ID" value="NZ_JAPZPT010000002.1"/>
</dbReference>
<dbReference type="Pfam" id="PF08379">
    <property type="entry name" value="Bact_transglu_N"/>
    <property type="match status" value="1"/>
</dbReference>
<dbReference type="GO" id="GO:0006508">
    <property type="term" value="P:proteolysis"/>
    <property type="evidence" value="ECO:0007669"/>
    <property type="project" value="UniProtKB-KW"/>
</dbReference>
<dbReference type="EMBL" id="PZZN01000001">
    <property type="protein sequence ID" value="PTM47077.1"/>
    <property type="molecule type" value="Genomic_DNA"/>
</dbReference>
<keyword evidence="3" id="KW-1185">Reference proteome</keyword>
<evidence type="ECO:0000313" key="2">
    <source>
        <dbReference type="EMBL" id="PTM47077.1"/>
    </source>
</evidence>
<accession>A0A2T4YTE3</accession>
<feature type="domain" description="Transglutaminase-like" evidence="1">
    <location>
        <begin position="159"/>
        <end position="224"/>
    </location>
</feature>
<dbReference type="InterPro" id="IPR038765">
    <property type="entry name" value="Papain-like_cys_pep_sf"/>
</dbReference>
<protein>
    <submittedName>
        <fullName evidence="2">Transglutaminase-like putative cysteine protease</fullName>
    </submittedName>
</protein>
<dbReference type="Gene3D" id="3.10.620.30">
    <property type="match status" value="1"/>
</dbReference>
<gene>
    <name evidence="2" type="ORF">C8J24_0460</name>
</gene>
<evidence type="ECO:0000259" key="1">
    <source>
        <dbReference type="SMART" id="SM00460"/>
    </source>
</evidence>
<sequence length="270" mass="29437">MRLSVDHRTIYRFTEPQSRLVQMLRMTPQNTHDQTVAQWRIDIDCDARLRQGRDGFGNAITMLYIDGPIDGIEIDVTGEVLTSHSDGVVHGAYEVLPPALFLRPTETTAQDKAIADFAARVTTPAQGRIGALHRVNEALHERFTANPGRPEPNLGAAAAFRLDSATSRDFAQMFIVAARSLGAPARYVSGYLLTEREDDHRPTPHGWAEAHVDGLGWIGFDPFTGDCPEEHHVRVAVALDAAGAAPVAGSRLGEGGERLEVDVVVSRDGQ</sequence>
<reference evidence="2 3" key="1">
    <citation type="submission" date="2018-04" db="EMBL/GenBank/DDBJ databases">
        <title>Genomic Encyclopedia of Type Strains, Phase III (KMG-III): the genomes of soil and plant-associated and newly described type strains.</title>
        <authorList>
            <person name="Whitman W."/>
        </authorList>
    </citation>
    <scope>NUCLEOTIDE SEQUENCE [LARGE SCALE GENOMIC DNA]</scope>
    <source>
        <strain evidence="2 3">NW12</strain>
    </source>
</reference>
<name>A0A2T4YTE3_9SPHN</name>
<dbReference type="AlphaFoldDB" id="A0A2T4YTE3"/>
<dbReference type="SMART" id="SM00460">
    <property type="entry name" value="TGc"/>
    <property type="match status" value="1"/>
</dbReference>
<organism evidence="2 3">
    <name type="scientific">Sphingomonas aerolata</name>
    <dbReference type="NCBI Taxonomy" id="185951"/>
    <lineage>
        <taxon>Bacteria</taxon>
        <taxon>Pseudomonadati</taxon>
        <taxon>Pseudomonadota</taxon>
        <taxon>Alphaproteobacteria</taxon>
        <taxon>Sphingomonadales</taxon>
        <taxon>Sphingomonadaceae</taxon>
        <taxon>Sphingomonas</taxon>
    </lineage>
</organism>
<dbReference type="InterPro" id="IPR013589">
    <property type="entry name" value="Bac_transglu_N"/>
</dbReference>
<comment type="caution">
    <text evidence="2">The sequence shown here is derived from an EMBL/GenBank/DDBJ whole genome shotgun (WGS) entry which is preliminary data.</text>
</comment>
<evidence type="ECO:0000313" key="3">
    <source>
        <dbReference type="Proteomes" id="UP000240996"/>
    </source>
</evidence>
<dbReference type="InterPro" id="IPR002931">
    <property type="entry name" value="Transglutaminase-like"/>
</dbReference>
<proteinExistence type="predicted"/>
<dbReference type="PANTHER" id="PTHR33490">
    <property type="entry name" value="BLR5614 PROTEIN-RELATED"/>
    <property type="match status" value="1"/>
</dbReference>